<evidence type="ECO:0000256" key="7">
    <source>
        <dbReference type="ARBA" id="ARBA00023065"/>
    </source>
</evidence>
<feature type="transmembrane region" description="Helical" evidence="10">
    <location>
        <begin position="251"/>
        <end position="279"/>
    </location>
</feature>
<dbReference type="GO" id="GO:0005886">
    <property type="term" value="C:plasma membrane"/>
    <property type="evidence" value="ECO:0007669"/>
    <property type="project" value="UniProtKB-SubCell"/>
</dbReference>
<evidence type="ECO:0000256" key="5">
    <source>
        <dbReference type="ARBA" id="ARBA00022692"/>
    </source>
</evidence>
<dbReference type="GO" id="GO:0015297">
    <property type="term" value="F:antiporter activity"/>
    <property type="evidence" value="ECO:0007669"/>
    <property type="project" value="UniProtKB-KW"/>
</dbReference>
<dbReference type="EMBL" id="CP036526">
    <property type="protein sequence ID" value="QDT13149.1"/>
    <property type="molecule type" value="Genomic_DNA"/>
</dbReference>
<accession>A0A517P194</accession>
<feature type="transmembrane region" description="Helical" evidence="10">
    <location>
        <begin position="110"/>
        <end position="127"/>
    </location>
</feature>
<dbReference type="Pfam" id="PF01554">
    <property type="entry name" value="MatE"/>
    <property type="match status" value="2"/>
</dbReference>
<keyword evidence="8 10" id="KW-0472">Membrane</keyword>
<evidence type="ECO:0000256" key="4">
    <source>
        <dbReference type="ARBA" id="ARBA00022475"/>
    </source>
</evidence>
<feature type="transmembrane region" description="Helical" evidence="10">
    <location>
        <begin position="332"/>
        <end position="352"/>
    </location>
</feature>
<feature type="transmembrane region" description="Helical" evidence="10">
    <location>
        <begin position="176"/>
        <end position="199"/>
    </location>
</feature>
<dbReference type="GO" id="GO:0006811">
    <property type="term" value="P:monoatomic ion transport"/>
    <property type="evidence" value="ECO:0007669"/>
    <property type="project" value="UniProtKB-KW"/>
</dbReference>
<feature type="transmembrane region" description="Helical" evidence="10">
    <location>
        <begin position="442"/>
        <end position="463"/>
    </location>
</feature>
<gene>
    <name evidence="11" type="primary">norM</name>
    <name evidence="11" type="ORF">K239x_51660</name>
</gene>
<keyword evidence="7" id="KW-0406">Ion transport</keyword>
<dbReference type="InterPro" id="IPR048279">
    <property type="entry name" value="MdtK-like"/>
</dbReference>
<name>A0A517P194_9BACT</name>
<dbReference type="AlphaFoldDB" id="A0A517P194"/>
<keyword evidence="12" id="KW-1185">Reference proteome</keyword>
<keyword evidence="5 10" id="KW-0812">Transmembrane</keyword>
<evidence type="ECO:0000256" key="3">
    <source>
        <dbReference type="ARBA" id="ARBA00022449"/>
    </source>
</evidence>
<feature type="transmembrane region" description="Helical" evidence="10">
    <location>
        <begin position="147"/>
        <end position="169"/>
    </location>
</feature>
<evidence type="ECO:0000256" key="6">
    <source>
        <dbReference type="ARBA" id="ARBA00022989"/>
    </source>
</evidence>
<organism evidence="11 12">
    <name type="scientific">Stieleria marina</name>
    <dbReference type="NCBI Taxonomy" id="1930275"/>
    <lineage>
        <taxon>Bacteria</taxon>
        <taxon>Pseudomonadati</taxon>
        <taxon>Planctomycetota</taxon>
        <taxon>Planctomycetia</taxon>
        <taxon>Pirellulales</taxon>
        <taxon>Pirellulaceae</taxon>
        <taxon>Stieleria</taxon>
    </lineage>
</organism>
<dbReference type="InterPro" id="IPR002528">
    <property type="entry name" value="MATE_fam"/>
</dbReference>
<protein>
    <recommendedName>
        <fullName evidence="9">Multidrug-efflux transporter</fullName>
    </recommendedName>
</protein>
<evidence type="ECO:0000256" key="9">
    <source>
        <dbReference type="ARBA" id="ARBA00031636"/>
    </source>
</evidence>
<keyword evidence="3" id="KW-0050">Antiport</keyword>
<keyword evidence="4" id="KW-1003">Cell membrane</keyword>
<dbReference type="Proteomes" id="UP000319817">
    <property type="component" value="Chromosome"/>
</dbReference>
<feature type="transmembrane region" description="Helical" evidence="10">
    <location>
        <begin position="409"/>
        <end position="427"/>
    </location>
</feature>
<feature type="transmembrane region" description="Helical" evidence="10">
    <location>
        <begin position="372"/>
        <end position="389"/>
    </location>
</feature>
<feature type="transmembrane region" description="Helical" evidence="10">
    <location>
        <begin position="29"/>
        <end position="49"/>
    </location>
</feature>
<dbReference type="CDD" id="cd13133">
    <property type="entry name" value="MATE_like_7"/>
    <property type="match status" value="1"/>
</dbReference>
<dbReference type="OrthoDB" id="9805232at2"/>
<proteinExistence type="predicted"/>
<evidence type="ECO:0000313" key="11">
    <source>
        <dbReference type="EMBL" id="QDT13149.1"/>
    </source>
</evidence>
<sequence>MDEPASDDALPLQNQSGGDDSFLNVIREVLRVAVPLMISAGTFSIVLFVDRTLLLWHDGPSMSASMAAGNLFWVLVCLPVGIVSMTGAIMGQHIGAGDRHKIGRLLWQSIWLSLMFAPVFLVVALFAKQFFLATGQPSELIDLETTYLRFLMLSSVGIVLETALSGFFSAIERTRIVMWVSIASGLLNLVLDLVLIFGIGPIPSLGIMGAAIATAIAFWFKVACFSWLILQPRYEKIYQFRGARGLDWPVLRNLLFFGLPTGLMYVSESGGFAAIVFRIGRLGDIPLRATTMAINFNMIAFIPLIGVSIAASILTGKHLLESGPARAAKSAMAALVVALSYASVWIAMFLLMPEALMSFYSLQEGDASTEQSIAIAKGLLFFVAVYLFLDTTQLTLAGALRGAGDTWYVLYSGVFAIAIAFTAGLTMEPTKTSPVDLSALHWWWWMITLWIGLLASAMTARYIQGRWRKMRMV</sequence>
<dbReference type="NCBIfam" id="TIGR00797">
    <property type="entry name" value="matE"/>
    <property type="match status" value="1"/>
</dbReference>
<dbReference type="PANTHER" id="PTHR43298">
    <property type="entry name" value="MULTIDRUG RESISTANCE PROTEIN NORM-RELATED"/>
    <property type="match status" value="1"/>
</dbReference>
<feature type="transmembrane region" description="Helical" evidence="10">
    <location>
        <begin position="69"/>
        <end position="89"/>
    </location>
</feature>
<evidence type="ECO:0000256" key="1">
    <source>
        <dbReference type="ARBA" id="ARBA00004651"/>
    </source>
</evidence>
<dbReference type="InterPro" id="IPR050222">
    <property type="entry name" value="MATE_MdtK"/>
</dbReference>
<feature type="transmembrane region" description="Helical" evidence="10">
    <location>
        <begin position="299"/>
        <end position="320"/>
    </location>
</feature>
<dbReference type="GO" id="GO:0042910">
    <property type="term" value="F:xenobiotic transmembrane transporter activity"/>
    <property type="evidence" value="ECO:0007669"/>
    <property type="project" value="InterPro"/>
</dbReference>
<dbReference type="PANTHER" id="PTHR43298:SF2">
    <property type="entry name" value="FMN_FAD EXPORTER YEEO-RELATED"/>
    <property type="match status" value="1"/>
</dbReference>
<evidence type="ECO:0000256" key="2">
    <source>
        <dbReference type="ARBA" id="ARBA00022448"/>
    </source>
</evidence>
<keyword evidence="2" id="KW-0813">Transport</keyword>
<dbReference type="PIRSF" id="PIRSF006603">
    <property type="entry name" value="DinF"/>
    <property type="match status" value="1"/>
</dbReference>
<reference evidence="11 12" key="1">
    <citation type="submission" date="2019-02" db="EMBL/GenBank/DDBJ databases">
        <title>Deep-cultivation of Planctomycetes and their phenomic and genomic characterization uncovers novel biology.</title>
        <authorList>
            <person name="Wiegand S."/>
            <person name="Jogler M."/>
            <person name="Boedeker C."/>
            <person name="Pinto D."/>
            <person name="Vollmers J."/>
            <person name="Rivas-Marin E."/>
            <person name="Kohn T."/>
            <person name="Peeters S.H."/>
            <person name="Heuer A."/>
            <person name="Rast P."/>
            <person name="Oberbeckmann S."/>
            <person name="Bunk B."/>
            <person name="Jeske O."/>
            <person name="Meyerdierks A."/>
            <person name="Storesund J.E."/>
            <person name="Kallscheuer N."/>
            <person name="Luecker S."/>
            <person name="Lage O.M."/>
            <person name="Pohl T."/>
            <person name="Merkel B.J."/>
            <person name="Hornburger P."/>
            <person name="Mueller R.-W."/>
            <person name="Bruemmer F."/>
            <person name="Labrenz M."/>
            <person name="Spormann A.M."/>
            <person name="Op den Camp H."/>
            <person name="Overmann J."/>
            <person name="Amann R."/>
            <person name="Jetten M.S.M."/>
            <person name="Mascher T."/>
            <person name="Medema M.H."/>
            <person name="Devos D.P."/>
            <person name="Kaster A.-K."/>
            <person name="Ovreas L."/>
            <person name="Rohde M."/>
            <person name="Galperin M.Y."/>
            <person name="Jogler C."/>
        </authorList>
    </citation>
    <scope>NUCLEOTIDE SEQUENCE [LARGE SCALE GENOMIC DNA]</scope>
    <source>
        <strain evidence="11 12">K23_9</strain>
    </source>
</reference>
<evidence type="ECO:0000313" key="12">
    <source>
        <dbReference type="Proteomes" id="UP000319817"/>
    </source>
</evidence>
<comment type="subcellular location">
    <subcellularLocation>
        <location evidence="1">Cell membrane</location>
        <topology evidence="1">Multi-pass membrane protein</topology>
    </subcellularLocation>
</comment>
<feature type="transmembrane region" description="Helical" evidence="10">
    <location>
        <begin position="205"/>
        <end position="230"/>
    </location>
</feature>
<keyword evidence="6 10" id="KW-1133">Transmembrane helix</keyword>
<evidence type="ECO:0000256" key="10">
    <source>
        <dbReference type="SAM" id="Phobius"/>
    </source>
</evidence>
<evidence type="ECO:0000256" key="8">
    <source>
        <dbReference type="ARBA" id="ARBA00023136"/>
    </source>
</evidence>